<dbReference type="GO" id="GO:0004418">
    <property type="term" value="F:hydroxymethylbilane synthase activity"/>
    <property type="evidence" value="ECO:0007669"/>
    <property type="project" value="UniProtKB-EC"/>
</dbReference>
<dbReference type="PROSITE" id="PS00533">
    <property type="entry name" value="PORPHOBILINOGEN_DEAM"/>
    <property type="match status" value="1"/>
</dbReference>
<comment type="similarity">
    <text evidence="2">Belongs to the HMBS family.</text>
</comment>
<dbReference type="InterPro" id="IPR022418">
    <property type="entry name" value="Porphobilinogen_deaminase_C"/>
</dbReference>
<dbReference type="PIRSF" id="PIRSF001438">
    <property type="entry name" value="4pyrrol_synth_OHMeBilane_synth"/>
    <property type="match status" value="1"/>
</dbReference>
<name>A0A381TAQ7_9ZZZZ</name>
<comment type="cofactor">
    <cofactor evidence="1">
        <name>dipyrromethane</name>
        <dbReference type="ChEBI" id="CHEBI:60342"/>
    </cofactor>
</comment>
<dbReference type="PANTHER" id="PTHR11557:SF0">
    <property type="entry name" value="PORPHOBILINOGEN DEAMINASE"/>
    <property type="match status" value="1"/>
</dbReference>
<dbReference type="PRINTS" id="PR00151">
    <property type="entry name" value="PORPHBDMNASE"/>
</dbReference>
<sequence length="322" mass="33927">MSTSNSEENSISSGIPAIKVGSRGSALALVQDHVVIGRLKANSPALEFEVDTVRTRGDTDQTSRLAGMGLGIFVKELEQELLNGKLDIAVHSLKDMPTQLTDGLALGAVLSREDPRDVLVNRFGCPLDGLPSGAKIGTSSPRRAAQLKKHAPQAEVVSIRGNVETRLRKAQGEEADGAILAAAGLIRLGLQDQVTEYLSLNQFVPPPGQGILAVEARADDHRMLALLAAIDDTDTRYEATAERAFLAELGGGCSVPVGAYAQCIGDEMVMTIYMSTEDGERSFTTKVQGPKQDALGIASAAFHTLVREGGADLVAAARANQA</sequence>
<organism evidence="8">
    <name type="scientific">marine metagenome</name>
    <dbReference type="NCBI Taxonomy" id="408172"/>
    <lineage>
        <taxon>unclassified sequences</taxon>
        <taxon>metagenomes</taxon>
        <taxon>ecological metagenomes</taxon>
    </lineage>
</organism>
<feature type="domain" description="Porphobilinogen deaminase C-terminal" evidence="7">
    <location>
        <begin position="238"/>
        <end position="295"/>
    </location>
</feature>
<dbReference type="AlphaFoldDB" id="A0A381TAQ7"/>
<dbReference type="Gene3D" id="3.40.190.10">
    <property type="entry name" value="Periplasmic binding protein-like II"/>
    <property type="match status" value="2"/>
</dbReference>
<dbReference type="PANTHER" id="PTHR11557">
    <property type="entry name" value="PORPHOBILINOGEN DEAMINASE"/>
    <property type="match status" value="1"/>
</dbReference>
<dbReference type="Pfam" id="PF03900">
    <property type="entry name" value="Porphobil_deamC"/>
    <property type="match status" value="1"/>
</dbReference>
<dbReference type="InterPro" id="IPR022417">
    <property type="entry name" value="Porphobilin_deaminase_N"/>
</dbReference>
<reference evidence="8" key="1">
    <citation type="submission" date="2018-05" db="EMBL/GenBank/DDBJ databases">
        <authorList>
            <person name="Lanie J.A."/>
            <person name="Ng W.-L."/>
            <person name="Kazmierczak K.M."/>
            <person name="Andrzejewski T.M."/>
            <person name="Davidsen T.M."/>
            <person name="Wayne K.J."/>
            <person name="Tettelin H."/>
            <person name="Glass J.I."/>
            <person name="Rusch D."/>
            <person name="Podicherti R."/>
            <person name="Tsui H.-C.T."/>
            <person name="Winkler M.E."/>
        </authorList>
    </citation>
    <scope>NUCLEOTIDE SEQUENCE</scope>
</reference>
<dbReference type="FunFam" id="3.40.190.10:FF:000005">
    <property type="entry name" value="Porphobilinogen deaminase"/>
    <property type="match status" value="1"/>
</dbReference>
<evidence type="ECO:0000313" key="8">
    <source>
        <dbReference type="EMBL" id="SVA13245.1"/>
    </source>
</evidence>
<accession>A0A381TAQ7</accession>
<dbReference type="SUPFAM" id="SSF54782">
    <property type="entry name" value="Porphobilinogen deaminase (hydroxymethylbilane synthase), C-terminal domain"/>
    <property type="match status" value="1"/>
</dbReference>
<gene>
    <name evidence="8" type="ORF">METZ01_LOCUS66099</name>
</gene>
<keyword evidence="5" id="KW-0627">Porphyrin biosynthesis</keyword>
<evidence type="ECO:0000259" key="7">
    <source>
        <dbReference type="Pfam" id="PF03900"/>
    </source>
</evidence>
<dbReference type="InterPro" id="IPR000860">
    <property type="entry name" value="HemC"/>
</dbReference>
<evidence type="ECO:0000256" key="5">
    <source>
        <dbReference type="ARBA" id="ARBA00023244"/>
    </source>
</evidence>
<keyword evidence="4" id="KW-0808">Transferase</keyword>
<dbReference type="HAMAP" id="MF_00260">
    <property type="entry name" value="Porphobil_deam"/>
    <property type="match status" value="1"/>
</dbReference>
<feature type="domain" description="Porphobilinogen deaminase N-terminal" evidence="6">
    <location>
        <begin position="18"/>
        <end position="224"/>
    </location>
</feature>
<protein>
    <recommendedName>
        <fullName evidence="3">hydroxymethylbilane synthase</fullName>
        <ecNumber evidence="3">2.5.1.61</ecNumber>
    </recommendedName>
</protein>
<proteinExistence type="inferred from homology"/>
<dbReference type="InterPro" id="IPR036803">
    <property type="entry name" value="Porphobilinogen_deaminase_C_sf"/>
</dbReference>
<dbReference type="InterPro" id="IPR022419">
    <property type="entry name" value="Porphobilin_deaminase_cofac_BS"/>
</dbReference>
<dbReference type="EMBL" id="UINC01004293">
    <property type="protein sequence ID" value="SVA13245.1"/>
    <property type="molecule type" value="Genomic_DNA"/>
</dbReference>
<evidence type="ECO:0000256" key="3">
    <source>
        <dbReference type="ARBA" id="ARBA00012655"/>
    </source>
</evidence>
<dbReference type="Gene3D" id="3.30.160.40">
    <property type="entry name" value="Porphobilinogen deaminase, C-terminal domain"/>
    <property type="match status" value="1"/>
</dbReference>
<dbReference type="EC" id="2.5.1.61" evidence="3"/>
<evidence type="ECO:0000256" key="4">
    <source>
        <dbReference type="ARBA" id="ARBA00022679"/>
    </source>
</evidence>
<dbReference type="GO" id="GO:0005737">
    <property type="term" value="C:cytoplasm"/>
    <property type="evidence" value="ECO:0007669"/>
    <property type="project" value="TreeGrafter"/>
</dbReference>
<evidence type="ECO:0000256" key="1">
    <source>
        <dbReference type="ARBA" id="ARBA00001916"/>
    </source>
</evidence>
<evidence type="ECO:0000256" key="2">
    <source>
        <dbReference type="ARBA" id="ARBA00005638"/>
    </source>
</evidence>
<dbReference type="SUPFAM" id="SSF53850">
    <property type="entry name" value="Periplasmic binding protein-like II"/>
    <property type="match status" value="1"/>
</dbReference>
<dbReference type="NCBIfam" id="TIGR00212">
    <property type="entry name" value="hemC"/>
    <property type="match status" value="1"/>
</dbReference>
<dbReference type="GO" id="GO:0006783">
    <property type="term" value="P:heme biosynthetic process"/>
    <property type="evidence" value="ECO:0007669"/>
    <property type="project" value="TreeGrafter"/>
</dbReference>
<evidence type="ECO:0000259" key="6">
    <source>
        <dbReference type="Pfam" id="PF01379"/>
    </source>
</evidence>
<dbReference type="Pfam" id="PF01379">
    <property type="entry name" value="Porphobil_deam"/>
    <property type="match status" value="1"/>
</dbReference>